<organism evidence="2">
    <name type="scientific">viral metagenome</name>
    <dbReference type="NCBI Taxonomy" id="1070528"/>
    <lineage>
        <taxon>unclassified sequences</taxon>
        <taxon>metagenomes</taxon>
        <taxon>organismal metagenomes</taxon>
    </lineage>
</organism>
<reference evidence="2" key="1">
    <citation type="journal article" date="2020" name="Nature">
        <title>Giant virus diversity and host interactions through global metagenomics.</title>
        <authorList>
            <person name="Schulz F."/>
            <person name="Roux S."/>
            <person name="Paez-Espino D."/>
            <person name="Jungbluth S."/>
            <person name="Walsh D.A."/>
            <person name="Denef V.J."/>
            <person name="McMahon K.D."/>
            <person name="Konstantinidis K.T."/>
            <person name="Eloe-Fadrosh E.A."/>
            <person name="Kyrpides N.C."/>
            <person name="Woyke T."/>
        </authorList>
    </citation>
    <scope>NUCLEOTIDE SEQUENCE</scope>
    <source>
        <strain evidence="2">GVMAG-M-3300025890-48</strain>
    </source>
</reference>
<name>A0A6C0JDF5_9ZZZZ</name>
<protein>
    <submittedName>
        <fullName evidence="2">Uncharacterized protein</fullName>
    </submittedName>
</protein>
<accession>A0A6C0JDF5</accession>
<evidence type="ECO:0000256" key="1">
    <source>
        <dbReference type="SAM" id="MobiDB-lite"/>
    </source>
</evidence>
<dbReference type="EMBL" id="MN740367">
    <property type="protein sequence ID" value="QHU02931.1"/>
    <property type="molecule type" value="Genomic_DNA"/>
</dbReference>
<feature type="region of interest" description="Disordered" evidence="1">
    <location>
        <begin position="1"/>
        <end position="29"/>
    </location>
</feature>
<proteinExistence type="predicted"/>
<dbReference type="AlphaFoldDB" id="A0A6C0JDF5"/>
<sequence>MSFNRNHNSTSERGQFQGHNIGNYPEKTQNISNVKLMSEQRLIY</sequence>
<evidence type="ECO:0000313" key="2">
    <source>
        <dbReference type="EMBL" id="QHU02931.1"/>
    </source>
</evidence>